<feature type="region of interest" description="Disordered" evidence="1">
    <location>
        <begin position="81"/>
        <end position="128"/>
    </location>
</feature>
<evidence type="ECO:0000313" key="5">
    <source>
        <dbReference type="Proteomes" id="UP000662466"/>
    </source>
</evidence>
<dbReference type="AlphaFoldDB" id="A0A8H6QDG1"/>
<dbReference type="EMBL" id="JACBAF010001994">
    <property type="protein sequence ID" value="KAF7170312.1"/>
    <property type="molecule type" value="Genomic_DNA"/>
</dbReference>
<keyword evidence="4" id="KW-1185">Reference proteome</keyword>
<reference evidence="3" key="1">
    <citation type="submission" date="2020-06" db="EMBL/GenBank/DDBJ databases">
        <title>Draft genome sequences of strains closely related to Aspergillus parafelis and Aspergillus hiratsukae.</title>
        <authorList>
            <person name="Dos Santos R.A.C."/>
            <person name="Rivero-Menendez O."/>
            <person name="Steenwyk J.L."/>
            <person name="Mead M.E."/>
            <person name="Goldman G.H."/>
            <person name="Alastruey-Izquierdo A."/>
            <person name="Rokas A."/>
        </authorList>
    </citation>
    <scope>NUCLEOTIDE SEQUENCE</scope>
    <source>
        <strain evidence="2">CNM-CM5793</strain>
        <strain evidence="3">CNM-CM6106</strain>
    </source>
</reference>
<dbReference type="OrthoDB" id="4475110at2759"/>
<dbReference type="Gene3D" id="3.80.10.10">
    <property type="entry name" value="Ribonuclease Inhibitor"/>
    <property type="match status" value="1"/>
</dbReference>
<feature type="compositionally biased region" description="Acidic residues" evidence="1">
    <location>
        <begin position="81"/>
        <end position="114"/>
    </location>
</feature>
<accession>A0A8H6QDG1</accession>
<protein>
    <submittedName>
        <fullName evidence="3">Uncharacterized protein</fullName>
    </submittedName>
</protein>
<organism evidence="3 5">
    <name type="scientific">Aspergillus hiratsukae</name>
    <dbReference type="NCBI Taxonomy" id="1194566"/>
    <lineage>
        <taxon>Eukaryota</taxon>
        <taxon>Fungi</taxon>
        <taxon>Dikarya</taxon>
        <taxon>Ascomycota</taxon>
        <taxon>Pezizomycotina</taxon>
        <taxon>Eurotiomycetes</taxon>
        <taxon>Eurotiomycetidae</taxon>
        <taxon>Eurotiales</taxon>
        <taxon>Aspergillaceae</taxon>
        <taxon>Aspergillus</taxon>
        <taxon>Aspergillus subgen. Fumigati</taxon>
    </lineage>
</organism>
<dbReference type="Proteomes" id="UP000662466">
    <property type="component" value="Unassembled WGS sequence"/>
</dbReference>
<proteinExistence type="predicted"/>
<evidence type="ECO:0000313" key="4">
    <source>
        <dbReference type="Proteomes" id="UP000630445"/>
    </source>
</evidence>
<dbReference type="EMBL" id="JACBAD010001826">
    <property type="protein sequence ID" value="KAF7133665.1"/>
    <property type="molecule type" value="Genomic_DNA"/>
</dbReference>
<evidence type="ECO:0000256" key="1">
    <source>
        <dbReference type="SAM" id="MobiDB-lite"/>
    </source>
</evidence>
<sequence length="448" mass="51487">MTIHLPLEIQTEIFNIVLDDLYDPERPQEAFKLRLISKSIQGILDPVLYRKIKSPSYNGVHILCRTIIPRPQLAARVEEIRLEEDEVSESDEEEEDEEEEDEEEEENTDADSDSGSDSSEYSDSKVQRARRTEELKLLAGAADHLKDKFTSDPSYSLALKKNDLSWLARSTRKTRKWLLLFQLSNLKSLTLETHTDTFTNMALFLCLPRLEELDFAVLAPGPDGPSCHNYTPPEEILESIIRHTDQLKSLKFQDMSGTVFFPVQHDAPELKRILEQHAADTLTYLSICLCNNDEKDWRQEQEFSDIRGHFGSMKKFTRLKGLVMQLEVLLGKPNENGGLRLKNVLPSQLEYFTGLNLPDYHGAEDSDRIWDEEHYIPQFEDLAEAMMRDSRAFPSLESVKMHLHRKDYFSSHGECLMKGKYNDGVLGDSRIYFGFVRGPYAYDGPGPD</sequence>
<gene>
    <name evidence="2" type="ORF">CNMCM5793_004963</name>
    <name evidence="3" type="ORF">CNMCM6106_005045</name>
</gene>
<name>A0A8H6QDG1_9EURO</name>
<evidence type="ECO:0000313" key="3">
    <source>
        <dbReference type="EMBL" id="KAF7170312.1"/>
    </source>
</evidence>
<dbReference type="InterPro" id="IPR032675">
    <property type="entry name" value="LRR_dom_sf"/>
</dbReference>
<dbReference type="Proteomes" id="UP000630445">
    <property type="component" value="Unassembled WGS sequence"/>
</dbReference>
<evidence type="ECO:0000313" key="2">
    <source>
        <dbReference type="EMBL" id="KAF7133665.1"/>
    </source>
</evidence>
<comment type="caution">
    <text evidence="3">The sequence shown here is derived from an EMBL/GenBank/DDBJ whole genome shotgun (WGS) entry which is preliminary data.</text>
</comment>